<keyword evidence="3" id="KW-1185">Reference proteome</keyword>
<dbReference type="VEuPathDB" id="FungiDB:MMYC01_204551"/>
<evidence type="ECO:0000313" key="3">
    <source>
        <dbReference type="Proteomes" id="UP000078237"/>
    </source>
</evidence>
<name>A0A175W728_9PEZI</name>
<dbReference type="PANTHER" id="PTHR36156">
    <property type="entry name" value="SLR2101 PROTEIN"/>
    <property type="match status" value="1"/>
</dbReference>
<dbReference type="InterPro" id="IPR013096">
    <property type="entry name" value="Cupin_2"/>
</dbReference>
<gene>
    <name evidence="2" type="ORF">MMYC01_204551</name>
</gene>
<sequence>MGTEQTQTALPPFGEPSRYVTTHDAQGNAVFSPALRGPITTHEIPGMLYYEAYKTFEPAPVNLNNESDIKAVQERVAEEAAIMFPKPGVTILRYCDWPPGGTSPLHRHETIDFGIVIFGSMEAIMDSGETQMLKAGDVIVQRNTLHAWRNPSDSEWARVVFVIQGTHPTIVGDKVMVEDLRAFGS</sequence>
<comment type="caution">
    <text evidence="2">The sequence shown here is derived from an EMBL/GenBank/DDBJ whole genome shotgun (WGS) entry which is preliminary data.</text>
</comment>
<dbReference type="SUPFAM" id="SSF51182">
    <property type="entry name" value="RmlC-like cupins"/>
    <property type="match status" value="1"/>
</dbReference>
<dbReference type="EMBL" id="LCTW02000090">
    <property type="protein sequence ID" value="KXX79339.1"/>
    <property type="molecule type" value="Genomic_DNA"/>
</dbReference>
<dbReference type="Proteomes" id="UP000078237">
    <property type="component" value="Unassembled WGS sequence"/>
</dbReference>
<organism evidence="2 3">
    <name type="scientific">Madurella mycetomatis</name>
    <dbReference type="NCBI Taxonomy" id="100816"/>
    <lineage>
        <taxon>Eukaryota</taxon>
        <taxon>Fungi</taxon>
        <taxon>Dikarya</taxon>
        <taxon>Ascomycota</taxon>
        <taxon>Pezizomycotina</taxon>
        <taxon>Sordariomycetes</taxon>
        <taxon>Sordariomycetidae</taxon>
        <taxon>Sordariales</taxon>
        <taxon>Sordariales incertae sedis</taxon>
        <taxon>Madurella</taxon>
    </lineage>
</organism>
<proteinExistence type="predicted"/>
<dbReference type="OrthoDB" id="5840532at2759"/>
<feature type="domain" description="Cupin type-2" evidence="1">
    <location>
        <begin position="95"/>
        <end position="162"/>
    </location>
</feature>
<dbReference type="Pfam" id="PF07883">
    <property type="entry name" value="Cupin_2"/>
    <property type="match status" value="1"/>
</dbReference>
<protein>
    <submittedName>
        <fullName evidence="2">Oxalate oxidase GF-3.8</fullName>
    </submittedName>
</protein>
<dbReference type="InterPro" id="IPR047142">
    <property type="entry name" value="OryJ/VirC-like"/>
</dbReference>
<dbReference type="PANTHER" id="PTHR36156:SF2">
    <property type="entry name" value="CUPIN TYPE-2 DOMAIN-CONTAINING PROTEIN"/>
    <property type="match status" value="1"/>
</dbReference>
<dbReference type="STRING" id="100816.A0A175W728"/>
<dbReference type="AlphaFoldDB" id="A0A175W728"/>
<dbReference type="CDD" id="cd02231">
    <property type="entry name" value="cupin_BLL6423-like"/>
    <property type="match status" value="1"/>
</dbReference>
<dbReference type="InterPro" id="IPR011051">
    <property type="entry name" value="RmlC_Cupin_sf"/>
</dbReference>
<accession>A0A175W728</accession>
<dbReference type="InterPro" id="IPR014710">
    <property type="entry name" value="RmlC-like_jellyroll"/>
</dbReference>
<dbReference type="Gene3D" id="2.60.120.10">
    <property type="entry name" value="Jelly Rolls"/>
    <property type="match status" value="1"/>
</dbReference>
<reference evidence="2 3" key="1">
    <citation type="journal article" date="2016" name="Genome Announc.">
        <title>Genome Sequence of Madurella mycetomatis mm55, Isolated from a Human Mycetoma Case in Sudan.</title>
        <authorList>
            <person name="Smit S."/>
            <person name="Derks M.F."/>
            <person name="Bervoets S."/>
            <person name="Fahal A."/>
            <person name="van Leeuwen W."/>
            <person name="van Belkum A."/>
            <person name="van de Sande W.W."/>
        </authorList>
    </citation>
    <scope>NUCLEOTIDE SEQUENCE [LARGE SCALE GENOMIC DNA]</scope>
    <source>
        <strain evidence="3">mm55</strain>
    </source>
</reference>
<evidence type="ECO:0000259" key="1">
    <source>
        <dbReference type="Pfam" id="PF07883"/>
    </source>
</evidence>
<evidence type="ECO:0000313" key="2">
    <source>
        <dbReference type="EMBL" id="KXX79339.1"/>
    </source>
</evidence>